<feature type="domain" description="Major facilitator superfamily (MFS) profile" evidence="8">
    <location>
        <begin position="1"/>
        <end position="157"/>
    </location>
</feature>
<dbReference type="InterPro" id="IPR020846">
    <property type="entry name" value="MFS_dom"/>
</dbReference>
<dbReference type="GO" id="GO:0016020">
    <property type="term" value="C:membrane"/>
    <property type="evidence" value="ECO:0007669"/>
    <property type="project" value="UniProtKB-SubCell"/>
</dbReference>
<keyword evidence="2" id="KW-0813">Transport</keyword>
<evidence type="ECO:0000256" key="6">
    <source>
        <dbReference type="ARBA" id="ARBA00023180"/>
    </source>
</evidence>
<dbReference type="InterPro" id="IPR036259">
    <property type="entry name" value="MFS_trans_sf"/>
</dbReference>
<name>A0A9W8R1C2_9HYPO</name>
<proteinExistence type="predicted"/>
<dbReference type="PROSITE" id="PS50850">
    <property type="entry name" value="MFS"/>
    <property type="match status" value="1"/>
</dbReference>
<keyword evidence="10" id="KW-1185">Reference proteome</keyword>
<dbReference type="PANTHER" id="PTHR43791">
    <property type="entry name" value="PERMEASE-RELATED"/>
    <property type="match status" value="1"/>
</dbReference>
<reference evidence="9" key="1">
    <citation type="submission" date="2022-09" db="EMBL/GenBank/DDBJ databases">
        <title>Fusarium specimens isolated from Avocado Roots.</title>
        <authorList>
            <person name="Stajich J."/>
            <person name="Roper C."/>
            <person name="Heimlech-Rivalta G."/>
        </authorList>
    </citation>
    <scope>NUCLEOTIDE SEQUENCE</scope>
    <source>
        <strain evidence="9">A02</strain>
    </source>
</reference>
<evidence type="ECO:0000256" key="5">
    <source>
        <dbReference type="ARBA" id="ARBA00023136"/>
    </source>
</evidence>
<dbReference type="Proteomes" id="UP001152087">
    <property type="component" value="Unassembled WGS sequence"/>
</dbReference>
<evidence type="ECO:0000259" key="8">
    <source>
        <dbReference type="PROSITE" id="PS50850"/>
    </source>
</evidence>
<dbReference type="Gene3D" id="1.20.1250.20">
    <property type="entry name" value="MFS general substrate transporter like domains"/>
    <property type="match status" value="1"/>
</dbReference>
<dbReference type="AlphaFoldDB" id="A0A9W8R1C2"/>
<sequence>MISQWYLPHEVALRMSLYNIAQPAGAMISGAMQGGLSTNMEGVLGRAGWRWAFIINGVCTIAVALVAFFLLPGYPESPNRLAKFYLKPRHIEIALARARRVNRKPQIGITPKSFLRCFTFWQLWAIGIAWPIGGNFTPSNYYNLWLKSLKNPDGTKK</sequence>
<keyword evidence="3 7" id="KW-0812">Transmembrane</keyword>
<dbReference type="GO" id="GO:0022857">
    <property type="term" value="F:transmembrane transporter activity"/>
    <property type="evidence" value="ECO:0007669"/>
    <property type="project" value="InterPro"/>
</dbReference>
<evidence type="ECO:0000313" key="9">
    <source>
        <dbReference type="EMBL" id="KAJ4181978.1"/>
    </source>
</evidence>
<dbReference type="Pfam" id="PF07690">
    <property type="entry name" value="MFS_1"/>
    <property type="match status" value="1"/>
</dbReference>
<accession>A0A9W8R1C2</accession>
<dbReference type="InterPro" id="IPR011701">
    <property type="entry name" value="MFS"/>
</dbReference>
<dbReference type="SUPFAM" id="SSF103473">
    <property type="entry name" value="MFS general substrate transporter"/>
    <property type="match status" value="1"/>
</dbReference>
<comment type="subcellular location">
    <subcellularLocation>
        <location evidence="1">Membrane</location>
        <topology evidence="1">Multi-pass membrane protein</topology>
    </subcellularLocation>
</comment>
<evidence type="ECO:0000256" key="3">
    <source>
        <dbReference type="ARBA" id="ARBA00022692"/>
    </source>
</evidence>
<keyword evidence="5 7" id="KW-0472">Membrane</keyword>
<dbReference type="PANTHER" id="PTHR43791:SF36">
    <property type="entry name" value="TRANSPORTER, PUTATIVE (AFU_ORTHOLOGUE AFUA_6G08340)-RELATED"/>
    <property type="match status" value="1"/>
</dbReference>
<keyword evidence="4 7" id="KW-1133">Transmembrane helix</keyword>
<evidence type="ECO:0000256" key="7">
    <source>
        <dbReference type="SAM" id="Phobius"/>
    </source>
</evidence>
<feature type="transmembrane region" description="Helical" evidence="7">
    <location>
        <begin position="49"/>
        <end position="71"/>
    </location>
</feature>
<evidence type="ECO:0000256" key="2">
    <source>
        <dbReference type="ARBA" id="ARBA00022448"/>
    </source>
</evidence>
<feature type="transmembrane region" description="Helical" evidence="7">
    <location>
        <begin position="113"/>
        <end position="133"/>
    </location>
</feature>
<evidence type="ECO:0000256" key="4">
    <source>
        <dbReference type="ARBA" id="ARBA00022989"/>
    </source>
</evidence>
<gene>
    <name evidence="9" type="ORF">NW755_010666</name>
</gene>
<evidence type="ECO:0000256" key="1">
    <source>
        <dbReference type="ARBA" id="ARBA00004141"/>
    </source>
</evidence>
<protein>
    <recommendedName>
        <fullName evidence="8">Major facilitator superfamily (MFS) profile domain-containing protein</fullName>
    </recommendedName>
</protein>
<comment type="caution">
    <text evidence="9">The sequence shown here is derived from an EMBL/GenBank/DDBJ whole genome shotgun (WGS) entry which is preliminary data.</text>
</comment>
<organism evidence="9 10">
    <name type="scientific">Fusarium falciforme</name>
    <dbReference type="NCBI Taxonomy" id="195108"/>
    <lineage>
        <taxon>Eukaryota</taxon>
        <taxon>Fungi</taxon>
        <taxon>Dikarya</taxon>
        <taxon>Ascomycota</taxon>
        <taxon>Pezizomycotina</taxon>
        <taxon>Sordariomycetes</taxon>
        <taxon>Hypocreomycetidae</taxon>
        <taxon>Hypocreales</taxon>
        <taxon>Nectriaceae</taxon>
        <taxon>Fusarium</taxon>
        <taxon>Fusarium solani species complex</taxon>
    </lineage>
</organism>
<dbReference type="EMBL" id="JAOQAV010000037">
    <property type="protein sequence ID" value="KAJ4181978.1"/>
    <property type="molecule type" value="Genomic_DNA"/>
</dbReference>
<keyword evidence="6" id="KW-0325">Glycoprotein</keyword>
<evidence type="ECO:0000313" key="10">
    <source>
        <dbReference type="Proteomes" id="UP001152087"/>
    </source>
</evidence>